<dbReference type="EMBL" id="CP056775">
    <property type="protein sequence ID" value="QRR02507.1"/>
    <property type="molecule type" value="Genomic_DNA"/>
</dbReference>
<evidence type="ECO:0000313" key="3">
    <source>
        <dbReference type="Proteomes" id="UP000612680"/>
    </source>
</evidence>
<evidence type="ECO:0008006" key="4">
    <source>
        <dbReference type="Google" id="ProtNLM"/>
    </source>
</evidence>
<name>A0ABX7I8R8_9BACT</name>
<keyword evidence="1" id="KW-0812">Transmembrane</keyword>
<evidence type="ECO:0000256" key="1">
    <source>
        <dbReference type="SAM" id="Phobius"/>
    </source>
</evidence>
<keyword evidence="1" id="KW-1133">Transmembrane helix</keyword>
<dbReference type="RefSeq" id="WP_204657523.1">
    <property type="nucleotide sequence ID" value="NZ_CP056775.1"/>
</dbReference>
<keyword evidence="1" id="KW-0472">Membrane</keyword>
<evidence type="ECO:0000313" key="2">
    <source>
        <dbReference type="EMBL" id="QRR02507.1"/>
    </source>
</evidence>
<dbReference type="Proteomes" id="UP000612680">
    <property type="component" value="Chromosome"/>
</dbReference>
<protein>
    <recommendedName>
        <fullName evidence="4">Glycine zipper domain-containing protein</fullName>
    </recommendedName>
</protein>
<reference evidence="2 3" key="1">
    <citation type="submission" date="2020-06" db="EMBL/GenBank/DDBJ databases">
        <title>Dyadobacter sandarakinus sp. nov., isolated from the soil of the Arctic Yellow River Station.</title>
        <authorList>
            <person name="Zhang Y."/>
            <person name="Peng F."/>
        </authorList>
    </citation>
    <scope>NUCLEOTIDE SEQUENCE [LARGE SCALE GENOMIC DNA]</scope>
    <source>
        <strain evidence="2 3">Q3-56</strain>
    </source>
</reference>
<organism evidence="2 3">
    <name type="scientific">Dyadobacter sandarakinus</name>
    <dbReference type="NCBI Taxonomy" id="2747268"/>
    <lineage>
        <taxon>Bacteria</taxon>
        <taxon>Pseudomonadati</taxon>
        <taxon>Bacteroidota</taxon>
        <taxon>Cytophagia</taxon>
        <taxon>Cytophagales</taxon>
        <taxon>Spirosomataceae</taxon>
        <taxon>Dyadobacter</taxon>
    </lineage>
</organism>
<gene>
    <name evidence="2" type="ORF">HWI92_17120</name>
</gene>
<keyword evidence="3" id="KW-1185">Reference proteome</keyword>
<accession>A0ABX7I8R8</accession>
<feature type="transmembrane region" description="Helical" evidence="1">
    <location>
        <begin position="41"/>
        <end position="66"/>
    </location>
</feature>
<sequence>MLFIAGNYLNFFANVNYMKTQRHNVTRQNSNPLVTGVATGLFAGALAGPVAALIGSLVGAFAGFFFDNPQRLTRLLRSSKKDRN</sequence>
<proteinExistence type="predicted"/>